<dbReference type="InterPro" id="IPR050367">
    <property type="entry name" value="APC_superfamily"/>
</dbReference>
<dbReference type="Gene3D" id="1.20.1740.10">
    <property type="entry name" value="Amino acid/polyamine transporter I"/>
    <property type="match status" value="1"/>
</dbReference>
<organism evidence="10 11">
    <name type="scientific">Hyphobacterium lacteum</name>
    <dbReference type="NCBI Taxonomy" id="3116575"/>
    <lineage>
        <taxon>Bacteria</taxon>
        <taxon>Pseudomonadati</taxon>
        <taxon>Pseudomonadota</taxon>
        <taxon>Alphaproteobacteria</taxon>
        <taxon>Maricaulales</taxon>
        <taxon>Maricaulaceae</taxon>
        <taxon>Hyphobacterium</taxon>
    </lineage>
</organism>
<evidence type="ECO:0000256" key="7">
    <source>
        <dbReference type="ARBA" id="ARBA00023136"/>
    </source>
</evidence>
<dbReference type="InterPro" id="IPR002293">
    <property type="entry name" value="AA/rel_permease1"/>
</dbReference>
<feature type="transmembrane region" description="Helical" evidence="9">
    <location>
        <begin position="198"/>
        <end position="217"/>
    </location>
</feature>
<evidence type="ECO:0000256" key="1">
    <source>
        <dbReference type="ARBA" id="ARBA00004651"/>
    </source>
</evidence>
<dbReference type="Pfam" id="PF13520">
    <property type="entry name" value="AA_permease_2"/>
    <property type="match status" value="1"/>
</dbReference>
<keyword evidence="11" id="KW-1185">Reference proteome</keyword>
<evidence type="ECO:0000256" key="5">
    <source>
        <dbReference type="ARBA" id="ARBA00022692"/>
    </source>
</evidence>
<feature type="transmembrane region" description="Helical" evidence="9">
    <location>
        <begin position="134"/>
        <end position="155"/>
    </location>
</feature>
<feature type="transmembrane region" description="Helical" evidence="9">
    <location>
        <begin position="167"/>
        <end position="186"/>
    </location>
</feature>
<comment type="function">
    <text evidence="8">Major component of the acid-resistance (AR) system allowing enteric pathogens to survive the acidic environment in the stomach. Exchanges extracellular arginine for its intracellular decarboxylation product agmatine (Agm) thereby expelling intracellular protons. Probably undergoes several conformational states in order to translocate the substrate across the membrane; keeps the substrate accessible to only 1 side of the membrane at a time by opening and closing 3 membrane-internal gates.</text>
</comment>
<dbReference type="PIRSF" id="PIRSF006060">
    <property type="entry name" value="AA_transporter"/>
    <property type="match status" value="1"/>
</dbReference>
<dbReference type="PANTHER" id="PTHR42770:SF18">
    <property type="entry name" value="ARGININE_AGMATINE ANTIPORTER"/>
    <property type="match status" value="1"/>
</dbReference>
<evidence type="ECO:0000256" key="3">
    <source>
        <dbReference type="ARBA" id="ARBA00021069"/>
    </source>
</evidence>
<feature type="transmembrane region" description="Helical" evidence="9">
    <location>
        <begin position="355"/>
        <end position="379"/>
    </location>
</feature>
<accession>A0ABU7LNQ3</accession>
<keyword evidence="5 9" id="KW-0812">Transmembrane</keyword>
<feature type="transmembrane region" description="Helical" evidence="9">
    <location>
        <begin position="96"/>
        <end position="122"/>
    </location>
</feature>
<gene>
    <name evidence="10" type="ORF">V0U79_04140</name>
</gene>
<name>A0ABU7LNQ3_9PROT</name>
<dbReference type="Proteomes" id="UP001354971">
    <property type="component" value="Unassembled WGS sequence"/>
</dbReference>
<feature type="transmembrane region" description="Helical" evidence="9">
    <location>
        <begin position="282"/>
        <end position="299"/>
    </location>
</feature>
<evidence type="ECO:0000256" key="9">
    <source>
        <dbReference type="SAM" id="Phobius"/>
    </source>
</evidence>
<evidence type="ECO:0000256" key="2">
    <source>
        <dbReference type="ARBA" id="ARBA00008220"/>
    </source>
</evidence>
<feature type="transmembrane region" description="Helical" evidence="9">
    <location>
        <begin position="53"/>
        <end position="75"/>
    </location>
</feature>
<evidence type="ECO:0000256" key="6">
    <source>
        <dbReference type="ARBA" id="ARBA00022989"/>
    </source>
</evidence>
<dbReference type="EMBL" id="JAZDRP010000002">
    <property type="protein sequence ID" value="MEE2525544.1"/>
    <property type="molecule type" value="Genomic_DNA"/>
</dbReference>
<feature type="transmembrane region" description="Helical" evidence="9">
    <location>
        <begin position="238"/>
        <end position="262"/>
    </location>
</feature>
<feature type="transmembrane region" description="Helical" evidence="9">
    <location>
        <begin position="20"/>
        <end position="41"/>
    </location>
</feature>
<keyword evidence="4" id="KW-1003">Cell membrane</keyword>
<dbReference type="RefSeq" id="WP_330198206.1">
    <property type="nucleotide sequence ID" value="NZ_JAZDRP010000002.1"/>
</dbReference>
<proteinExistence type="inferred from homology"/>
<evidence type="ECO:0000256" key="8">
    <source>
        <dbReference type="ARBA" id="ARBA00045636"/>
    </source>
</evidence>
<comment type="caution">
    <text evidence="10">The sequence shown here is derived from an EMBL/GenBank/DDBJ whole genome shotgun (WGS) entry which is preliminary data.</text>
</comment>
<feature type="transmembrane region" description="Helical" evidence="9">
    <location>
        <begin position="331"/>
        <end position="349"/>
    </location>
</feature>
<evidence type="ECO:0000313" key="11">
    <source>
        <dbReference type="Proteomes" id="UP001354971"/>
    </source>
</evidence>
<feature type="transmembrane region" description="Helical" evidence="9">
    <location>
        <begin position="414"/>
        <end position="432"/>
    </location>
</feature>
<sequence length="436" mass="45728">MTAETEAGLPPVPNPAMKPLGFWGCWSLTVGVMIGSGIFLLPTVLAPYGLMSFGGWLLTGGSSILLALVLARLAGRTTRTGGPYAYAHDAFGDLPGFLIAWGYWASVWIATPTVALAFVGYLGVFFPALNDNPMTQLAIALALLWGLTLVSIRGVREAGFVQLLMTFLKLIPLILIIFAGLAFGSAENLPAFNPSEGSFISVLATTALLTMWAFAGMEAGVIPAGEVENPQKTMPRAIITGVITVTIVYIASTAAVMMLVPADQLAASTSPFSQAARVLGTWGPPLVAIGALISTAGSLNGNIFTSGQMPLAVALDRLAPKFLAIRNKGHAPYWSLILASSFSSVLLLANFSRGLVGAFTFLLMMSTLTTLIPMLVSAMAEFKHSWRSARGWAAIAVLGALYSIFAILGSGLVVLAWGAVLLAVGVVVFYVGRQRG</sequence>
<dbReference type="PANTHER" id="PTHR42770">
    <property type="entry name" value="AMINO ACID TRANSPORTER-RELATED"/>
    <property type="match status" value="1"/>
</dbReference>
<reference evidence="10 11" key="1">
    <citation type="submission" date="2024-01" db="EMBL/GenBank/DDBJ databases">
        <title>Hyphobacterium bacterium isolated from marine sediment.</title>
        <authorList>
            <person name="Zhao S."/>
        </authorList>
    </citation>
    <scope>NUCLEOTIDE SEQUENCE [LARGE SCALE GENOMIC DNA]</scope>
    <source>
        <strain evidence="11">HN65</strain>
    </source>
</reference>
<protein>
    <recommendedName>
        <fullName evidence="3">Arginine/agmatine antiporter</fullName>
    </recommendedName>
</protein>
<keyword evidence="7 9" id="KW-0472">Membrane</keyword>
<keyword evidence="6 9" id="KW-1133">Transmembrane helix</keyword>
<comment type="subcellular location">
    <subcellularLocation>
        <location evidence="1">Cell membrane</location>
        <topology evidence="1">Multi-pass membrane protein</topology>
    </subcellularLocation>
</comment>
<feature type="transmembrane region" description="Helical" evidence="9">
    <location>
        <begin position="391"/>
        <end position="408"/>
    </location>
</feature>
<comment type="similarity">
    <text evidence="2">Belongs to the amino acid-polyamine-organocation (APC) superfamily. Basic amino acid/polyamine antiporter (APA) (TC 2.A.3.2) family.</text>
</comment>
<evidence type="ECO:0000256" key="4">
    <source>
        <dbReference type="ARBA" id="ARBA00022475"/>
    </source>
</evidence>
<evidence type="ECO:0000313" key="10">
    <source>
        <dbReference type="EMBL" id="MEE2525544.1"/>
    </source>
</evidence>